<evidence type="ECO:0000256" key="2">
    <source>
        <dbReference type="ARBA" id="ARBA00022723"/>
    </source>
</evidence>
<dbReference type="InterPro" id="IPR027370">
    <property type="entry name" value="Znf-RING_euk"/>
</dbReference>
<dbReference type="InterPro" id="IPR000315">
    <property type="entry name" value="Znf_B-box"/>
</dbReference>
<dbReference type="InterPro" id="IPR001841">
    <property type="entry name" value="Znf_RING"/>
</dbReference>
<evidence type="ECO:0000256" key="3">
    <source>
        <dbReference type="ARBA" id="ARBA00022737"/>
    </source>
</evidence>
<feature type="repeat" description="NHL" evidence="7">
    <location>
        <begin position="572"/>
        <end position="602"/>
    </location>
</feature>
<evidence type="ECO:0000256" key="6">
    <source>
        <dbReference type="PROSITE-ProRule" id="PRU00024"/>
    </source>
</evidence>
<dbReference type="AlphaFoldDB" id="A0A8S4NBI2"/>
<keyword evidence="3" id="KW-0677">Repeat</keyword>
<dbReference type="Gene3D" id="4.10.830.40">
    <property type="match status" value="1"/>
</dbReference>
<proteinExistence type="predicted"/>
<evidence type="ECO:0000256" key="1">
    <source>
        <dbReference type="ARBA" id="ARBA00022553"/>
    </source>
</evidence>
<keyword evidence="5" id="KW-0862">Zinc</keyword>
<dbReference type="OrthoDB" id="6101642at2759"/>
<dbReference type="Gene3D" id="3.30.40.10">
    <property type="entry name" value="Zinc/RING finger domain, C3HC4 (zinc finger)"/>
    <property type="match status" value="1"/>
</dbReference>
<dbReference type="Proteomes" id="UP000749559">
    <property type="component" value="Unassembled WGS sequence"/>
</dbReference>
<feature type="domain" description="RING-type" evidence="8">
    <location>
        <begin position="35"/>
        <end position="80"/>
    </location>
</feature>
<reference evidence="10" key="1">
    <citation type="submission" date="2022-03" db="EMBL/GenBank/DDBJ databases">
        <authorList>
            <person name="Martin C."/>
        </authorList>
    </citation>
    <scope>NUCLEOTIDE SEQUENCE</scope>
</reference>
<accession>A0A8S4NBI2</accession>
<evidence type="ECO:0000256" key="4">
    <source>
        <dbReference type="ARBA" id="ARBA00022771"/>
    </source>
</evidence>
<dbReference type="SUPFAM" id="SSF57845">
    <property type="entry name" value="B-box zinc-binding domain"/>
    <property type="match status" value="1"/>
</dbReference>
<dbReference type="InterPro" id="IPR047153">
    <property type="entry name" value="TRIM45/56/19-like"/>
</dbReference>
<keyword evidence="4 6" id="KW-0863">Zinc-finger</keyword>
<dbReference type="Pfam" id="PF22586">
    <property type="entry name" value="ANCHR-like_BBOX"/>
    <property type="match status" value="1"/>
</dbReference>
<evidence type="ECO:0000256" key="5">
    <source>
        <dbReference type="ARBA" id="ARBA00022833"/>
    </source>
</evidence>
<dbReference type="PROSITE" id="PS00518">
    <property type="entry name" value="ZF_RING_1"/>
    <property type="match status" value="1"/>
</dbReference>
<dbReference type="PROSITE" id="PS50119">
    <property type="entry name" value="ZF_BBOX"/>
    <property type="match status" value="2"/>
</dbReference>
<evidence type="ECO:0000256" key="7">
    <source>
        <dbReference type="PROSITE-ProRule" id="PRU00504"/>
    </source>
</evidence>
<dbReference type="Gene3D" id="3.30.160.60">
    <property type="entry name" value="Classic Zinc Finger"/>
    <property type="match status" value="1"/>
</dbReference>
<dbReference type="Pfam" id="PF00643">
    <property type="entry name" value="zf-B_box"/>
    <property type="match status" value="1"/>
</dbReference>
<dbReference type="Gene3D" id="2.120.10.30">
    <property type="entry name" value="TolB, C-terminal domain"/>
    <property type="match status" value="1"/>
</dbReference>
<keyword evidence="1" id="KW-0597">Phosphoprotein</keyword>
<dbReference type="InterPro" id="IPR011042">
    <property type="entry name" value="6-blade_b-propeller_TolB-like"/>
</dbReference>
<name>A0A8S4NBI2_OWEFU</name>
<evidence type="ECO:0000313" key="11">
    <source>
        <dbReference type="Proteomes" id="UP000749559"/>
    </source>
</evidence>
<keyword evidence="11" id="KW-1185">Reference proteome</keyword>
<gene>
    <name evidence="10" type="ORF">OFUS_LOCUS5474</name>
</gene>
<dbReference type="InterPro" id="IPR017907">
    <property type="entry name" value="Znf_RING_CS"/>
</dbReference>
<dbReference type="SUPFAM" id="SSF101898">
    <property type="entry name" value="NHL repeat"/>
    <property type="match status" value="1"/>
</dbReference>
<comment type="caution">
    <text evidence="10">The sequence shown here is derived from an EMBL/GenBank/DDBJ whole genome shotgun (WGS) entry which is preliminary data.</text>
</comment>
<dbReference type="PROSITE" id="PS51125">
    <property type="entry name" value="NHL"/>
    <property type="match status" value="1"/>
</dbReference>
<protein>
    <submittedName>
        <fullName evidence="10">Uncharacterized protein</fullName>
    </submittedName>
</protein>
<dbReference type="GO" id="GO:0008270">
    <property type="term" value="F:zinc ion binding"/>
    <property type="evidence" value="ECO:0007669"/>
    <property type="project" value="UniProtKB-KW"/>
</dbReference>
<dbReference type="CDD" id="cd19757">
    <property type="entry name" value="Bbox1"/>
    <property type="match status" value="1"/>
</dbReference>
<evidence type="ECO:0000313" key="10">
    <source>
        <dbReference type="EMBL" id="CAH1778572.1"/>
    </source>
</evidence>
<organism evidence="10 11">
    <name type="scientific">Owenia fusiformis</name>
    <name type="common">Polychaete worm</name>
    <dbReference type="NCBI Taxonomy" id="6347"/>
    <lineage>
        <taxon>Eukaryota</taxon>
        <taxon>Metazoa</taxon>
        <taxon>Spiralia</taxon>
        <taxon>Lophotrochozoa</taxon>
        <taxon>Annelida</taxon>
        <taxon>Polychaeta</taxon>
        <taxon>Sedentaria</taxon>
        <taxon>Canalipalpata</taxon>
        <taxon>Sabellida</taxon>
        <taxon>Oweniida</taxon>
        <taxon>Oweniidae</taxon>
        <taxon>Owenia</taxon>
    </lineage>
</organism>
<dbReference type="InterPro" id="IPR001258">
    <property type="entry name" value="NHL_repeat"/>
</dbReference>
<sequence>MKLNYIPLKKCPLLELNMASACVAEEEVYREVLTCPICLCLLTNPKVTSCMHTVCCGCLDKWINQKAKQVQKVCPCPVCRVDFKVPKGGANALKGNYILNDMLDALRKKLEKMADNIEQYCDICVLHDNKVQATSKCIDCDQFICDSCTRTHQSIRAVKGHKVIPITGDDQKDTRATLEMFPKRSKFCESHPDEPLKFYCTSCCEVLCRDCCITTHSGHKCEDLTHNVKGDMKNIGSLIEMAVQREANVKNAIEEMNEYKEIMENNAVAVKAAINATRKAQHDLIDKHYNNQVTEVEKLKHDTMKKVDVHIDSLELQNGITLSTKHLLEMQQQFGHPAQIISIRQELNSKTKEWSQPLELEFEPRIKIIFNDGKTTESGLNFGSVMPLEKTLNKFVRIEKNPFAMVGTMCSFELLENGDIVSAHLEGGINITDHITHEQKHHVKMRCIRLTTQGNNTIAVDRDTGTIKQLDEKGNFEREVDCIKPSDHCVAAGLDGKLIATHGKGQVSHIDVNTNTLISTHKIKDDGNVPNISITSRSETVISYFELNIVEKYSKNGDLLFTYNGQQGEYGLKTPTGVCVDPFDRIIVASSDNNTVHLLDSKGKFIKLLVTPKDNIIDPQDVAMDKQNRLIVGTYQGKLHYVNYMAN</sequence>
<dbReference type="SMART" id="SM00184">
    <property type="entry name" value="RING"/>
    <property type="match status" value="1"/>
</dbReference>
<dbReference type="Pfam" id="PF13445">
    <property type="entry name" value="zf-RING_UBOX"/>
    <property type="match status" value="1"/>
</dbReference>
<keyword evidence="2" id="KW-0479">Metal-binding</keyword>
<dbReference type="SUPFAM" id="SSF57850">
    <property type="entry name" value="RING/U-box"/>
    <property type="match status" value="1"/>
</dbReference>
<evidence type="ECO:0000259" key="9">
    <source>
        <dbReference type="PROSITE" id="PS50119"/>
    </source>
</evidence>
<feature type="domain" description="B box-type" evidence="9">
    <location>
        <begin position="119"/>
        <end position="166"/>
    </location>
</feature>
<dbReference type="PANTHER" id="PTHR25462:SF296">
    <property type="entry name" value="MEIOTIC P26, ISOFORM F"/>
    <property type="match status" value="1"/>
</dbReference>
<dbReference type="InterPro" id="IPR013083">
    <property type="entry name" value="Znf_RING/FYVE/PHD"/>
</dbReference>
<dbReference type="PROSITE" id="PS50089">
    <property type="entry name" value="ZF_RING_2"/>
    <property type="match status" value="1"/>
</dbReference>
<feature type="domain" description="B box-type" evidence="9">
    <location>
        <begin position="183"/>
        <end position="224"/>
    </location>
</feature>
<dbReference type="SMART" id="SM00336">
    <property type="entry name" value="BBOX"/>
    <property type="match status" value="2"/>
</dbReference>
<dbReference type="EMBL" id="CAIIXF020000003">
    <property type="protein sequence ID" value="CAH1778572.1"/>
    <property type="molecule type" value="Genomic_DNA"/>
</dbReference>
<evidence type="ECO:0000259" key="8">
    <source>
        <dbReference type="PROSITE" id="PS50089"/>
    </source>
</evidence>
<dbReference type="PANTHER" id="PTHR25462">
    <property type="entry name" value="BONUS, ISOFORM C-RELATED"/>
    <property type="match status" value="1"/>
</dbReference>